<feature type="region of interest" description="Disordered" evidence="1">
    <location>
        <begin position="47"/>
        <end position="77"/>
    </location>
</feature>
<sequence>MGHGLEIDLGDEDWPPGTFDFGFEDNITELIEDLLNESSDLDDISDFTEPDGPTRLPQRTVFTPGSPEHTREKRYTPRAGPWCGHETILRSWASAASSPKCQDCGRAARCFWTCTADTPDHSPFVPNPEPISRDISILPLWTQQAIARGEYTEAQLEKLLDQKVKVLELAASERRRVAQQEDKKPAESPEAAAASLVEAIVNRQKVAKDNDSASDEVNTPSPQITLSEAVICRLRVCIKCRPRYIEQAWGCINAIVNTPYEAPPQIPEYLDRPISNAAALRSMHEHCRNWNWSPDFQQWWEKVRFIGGYDLLPLLLMAEMIGANQPDFLNFVAQIVLRHRMSHWEMCHCLYWLNPQAFARLAPFLSAGVYFPPSAQLSPVVESESQPLGEETENQT</sequence>
<evidence type="ECO:0000313" key="3">
    <source>
        <dbReference type="Proteomes" id="UP000186955"/>
    </source>
</evidence>
<comment type="caution">
    <text evidence="2">The sequence shown here is derived from an EMBL/GenBank/DDBJ whole genome shotgun (WGS) entry which is preliminary data.</text>
</comment>
<dbReference type="Proteomes" id="UP000186955">
    <property type="component" value="Unassembled WGS sequence"/>
</dbReference>
<proteinExistence type="predicted"/>
<evidence type="ECO:0000313" key="2">
    <source>
        <dbReference type="EMBL" id="OKP11924.1"/>
    </source>
</evidence>
<gene>
    <name evidence="2" type="ORF">PENSUB_2476</name>
</gene>
<accession>A0A1Q5UHI7</accession>
<dbReference type="EMBL" id="MNBE01000255">
    <property type="protein sequence ID" value="OKP11924.1"/>
    <property type="molecule type" value="Genomic_DNA"/>
</dbReference>
<dbReference type="AlphaFoldDB" id="A0A1Q5UHI7"/>
<evidence type="ECO:0000256" key="1">
    <source>
        <dbReference type="SAM" id="MobiDB-lite"/>
    </source>
</evidence>
<dbReference type="STRING" id="1316194.A0A1Q5UHI7"/>
<protein>
    <submittedName>
        <fullName evidence="2">Uncharacterized protein</fullName>
    </submittedName>
</protein>
<reference evidence="2 3" key="1">
    <citation type="submission" date="2016-10" db="EMBL/GenBank/DDBJ databases">
        <title>Genome sequence of the ascomycete fungus Penicillium subrubescens.</title>
        <authorList>
            <person name="De Vries R.P."/>
            <person name="Peng M."/>
            <person name="Dilokpimol A."/>
            <person name="Hilden K."/>
            <person name="Makela M.R."/>
            <person name="Grigoriev I."/>
            <person name="Riley R."/>
            <person name="Granchi Z."/>
        </authorList>
    </citation>
    <scope>NUCLEOTIDE SEQUENCE [LARGE SCALE GENOMIC DNA]</scope>
    <source>
        <strain evidence="2 3">CBS 132785</strain>
    </source>
</reference>
<organism evidence="2 3">
    <name type="scientific">Penicillium subrubescens</name>
    <dbReference type="NCBI Taxonomy" id="1316194"/>
    <lineage>
        <taxon>Eukaryota</taxon>
        <taxon>Fungi</taxon>
        <taxon>Dikarya</taxon>
        <taxon>Ascomycota</taxon>
        <taxon>Pezizomycotina</taxon>
        <taxon>Eurotiomycetes</taxon>
        <taxon>Eurotiomycetidae</taxon>
        <taxon>Eurotiales</taxon>
        <taxon>Aspergillaceae</taxon>
        <taxon>Penicillium</taxon>
    </lineage>
</organism>
<name>A0A1Q5UHI7_9EURO</name>
<keyword evidence="3" id="KW-1185">Reference proteome</keyword>